<keyword evidence="2" id="KW-0378">Hydrolase</keyword>
<proteinExistence type="predicted"/>
<gene>
    <name evidence="5" type="ORF">ENN26_02160</name>
</gene>
<keyword evidence="3 5" id="KW-0269">Exonuclease</keyword>
<comment type="caution">
    <text evidence="5">The sequence shown here is derived from an EMBL/GenBank/DDBJ whole genome shotgun (WGS) entry which is preliminary data.</text>
</comment>
<dbReference type="SUPFAM" id="SSF56300">
    <property type="entry name" value="Metallo-dependent phosphatases"/>
    <property type="match status" value="1"/>
</dbReference>
<evidence type="ECO:0000256" key="2">
    <source>
        <dbReference type="ARBA" id="ARBA00022801"/>
    </source>
</evidence>
<keyword evidence="1" id="KW-0540">Nuclease</keyword>
<dbReference type="InterPro" id="IPR029052">
    <property type="entry name" value="Metallo-depent_PP-like"/>
</dbReference>
<dbReference type="Gene3D" id="3.60.21.10">
    <property type="match status" value="1"/>
</dbReference>
<reference evidence="5" key="1">
    <citation type="journal article" date="2020" name="mSystems">
        <title>Genome- and Community-Level Interaction Insights into Carbon Utilization and Element Cycling Functions of Hydrothermarchaeota in Hydrothermal Sediment.</title>
        <authorList>
            <person name="Zhou Z."/>
            <person name="Liu Y."/>
            <person name="Xu W."/>
            <person name="Pan J."/>
            <person name="Luo Z.H."/>
            <person name="Li M."/>
        </authorList>
    </citation>
    <scope>NUCLEOTIDE SEQUENCE [LARGE SCALE GENOMIC DNA]</scope>
    <source>
        <strain evidence="5">SpSt-116</strain>
    </source>
</reference>
<accession>A0A7C1GJZ6</accession>
<feature type="domain" description="Calcineurin-like phosphoesterase" evidence="4">
    <location>
        <begin position="2"/>
        <end position="206"/>
    </location>
</feature>
<dbReference type="InterPro" id="IPR041796">
    <property type="entry name" value="Mre11_N"/>
</dbReference>
<dbReference type="InterPro" id="IPR050535">
    <property type="entry name" value="DNA_Repair-Maintenance_Comp"/>
</dbReference>
<dbReference type="Pfam" id="PF00149">
    <property type="entry name" value="Metallophos"/>
    <property type="match status" value="1"/>
</dbReference>
<evidence type="ECO:0000259" key="4">
    <source>
        <dbReference type="Pfam" id="PF00149"/>
    </source>
</evidence>
<evidence type="ECO:0000313" key="5">
    <source>
        <dbReference type="EMBL" id="HDP14570.1"/>
    </source>
</evidence>
<dbReference type="PANTHER" id="PTHR30337:SF0">
    <property type="entry name" value="NUCLEASE SBCCD SUBUNIT D"/>
    <property type="match status" value="1"/>
</dbReference>
<evidence type="ECO:0000256" key="3">
    <source>
        <dbReference type="ARBA" id="ARBA00022839"/>
    </source>
</evidence>
<dbReference type="AlphaFoldDB" id="A0A7C1GJZ6"/>
<dbReference type="GO" id="GO:0004527">
    <property type="term" value="F:exonuclease activity"/>
    <property type="evidence" value="ECO:0007669"/>
    <property type="project" value="UniProtKB-KW"/>
</dbReference>
<dbReference type="EMBL" id="DSAY01000041">
    <property type="protein sequence ID" value="HDP14570.1"/>
    <property type="molecule type" value="Genomic_DNA"/>
</dbReference>
<sequence>MIRVVHTADNHLDPKFSFLGAKRFERRQDFFNSFRRVVEFTLERKAHIFLVSGDLFDSVNPRNPIRTQVIRLFRRLSSEGIRVFMIAGNHDMPRSLEEGMSPLQEIEAAGYARFFSKTSEVEVEHLNIEGLDVAITGLSYDHTVGLDENPLKKNNVKLPDEGDVAVAMLHYNFSGISVPPSWRAPRVSWEDFPENYRYVALGHVHTSMTLPLRGKTLVAYPGSTERRSFQEEGDEAKGFLYVELGHDSLPRAEFVPVPTRPIKTVKVTLSEETEDPLREIVSRLPAPNKDLLLRLVVNGTLPLNKVSRYNRATLLRELEERFFAATIDDIDLKCTMQKIVSMGNEVKSPIEAFEEAVRELLSKAEGEEREVFSLALEIGRKVLEESGAW</sequence>
<dbReference type="PANTHER" id="PTHR30337">
    <property type="entry name" value="COMPONENT OF ATP-DEPENDENT DSDNA EXONUCLEASE"/>
    <property type="match status" value="1"/>
</dbReference>
<protein>
    <submittedName>
        <fullName evidence="5">DNA repair exonuclease</fullName>
    </submittedName>
</protein>
<dbReference type="InterPro" id="IPR004843">
    <property type="entry name" value="Calcineurin-like_PHP"/>
</dbReference>
<evidence type="ECO:0000256" key="1">
    <source>
        <dbReference type="ARBA" id="ARBA00022722"/>
    </source>
</evidence>
<name>A0A7C1GJZ6_9CREN</name>
<dbReference type="CDD" id="cd00840">
    <property type="entry name" value="MPP_Mre11_N"/>
    <property type="match status" value="1"/>
</dbReference>
<organism evidence="5">
    <name type="scientific">Thermofilum adornatum</name>
    <dbReference type="NCBI Taxonomy" id="1365176"/>
    <lineage>
        <taxon>Archaea</taxon>
        <taxon>Thermoproteota</taxon>
        <taxon>Thermoprotei</taxon>
        <taxon>Thermofilales</taxon>
        <taxon>Thermofilaceae</taxon>
        <taxon>Thermofilum</taxon>
    </lineage>
</organism>